<gene>
    <name evidence="14" type="primary">ORF159376</name>
</gene>
<keyword evidence="5" id="KW-0272">Extracellular matrix</keyword>
<evidence type="ECO:0000256" key="12">
    <source>
        <dbReference type="RuleBase" id="RU367011"/>
    </source>
</evidence>
<dbReference type="GO" id="GO:0005737">
    <property type="term" value="C:cytoplasm"/>
    <property type="evidence" value="ECO:0007669"/>
    <property type="project" value="TreeGrafter"/>
</dbReference>
<reference evidence="14" key="1">
    <citation type="submission" date="2014-12" db="EMBL/GenBank/DDBJ databases">
        <title>Insight into the proteome of Arion vulgaris.</title>
        <authorList>
            <person name="Aradska J."/>
            <person name="Bulat T."/>
            <person name="Smidak R."/>
            <person name="Sarate P."/>
            <person name="Gangsoo J."/>
            <person name="Sialana F."/>
            <person name="Bilban M."/>
            <person name="Lubec G."/>
        </authorList>
    </citation>
    <scope>NUCLEOTIDE SEQUENCE</scope>
    <source>
        <tissue evidence="14">Skin</tissue>
    </source>
</reference>
<dbReference type="InterPro" id="IPR001148">
    <property type="entry name" value="CA_dom"/>
</dbReference>
<keyword evidence="6 12" id="KW-0479">Metal-binding</keyword>
<dbReference type="InterPro" id="IPR018338">
    <property type="entry name" value="Carbonic_anhydrase_a-class_CS"/>
</dbReference>
<evidence type="ECO:0000256" key="10">
    <source>
        <dbReference type="ARBA" id="ARBA00023239"/>
    </source>
</evidence>
<sequence length="260" mass="28669">MSWGYDKDNGPETWAKNFAAARGPRQSPVNIETNWVTFDNNLTTIPLSISYKTEPSLHLENPGLSFKSSITENSTISGGPLGKDHYRLVQFHFHWGSDDKCGSEHTVNGKMYPCELHLVHYNADKYKTFADAVTQSDGLAVIGVFIKVGADDHAGFKPLSENAKKVKCKGSKCDAAVPFNPASLLPENTSRYWTYEGSLTTPPCHESVTWILLQKEISISSEQMRGLRNLCCDDCGSKPIPANYRPPLPLGARGVKSSFV</sequence>
<evidence type="ECO:0000256" key="7">
    <source>
        <dbReference type="ARBA" id="ARBA00022737"/>
    </source>
</evidence>
<dbReference type="GO" id="GO:0004089">
    <property type="term" value="F:carbonate dehydratase activity"/>
    <property type="evidence" value="ECO:0007669"/>
    <property type="project" value="UniProtKB-UniRule"/>
</dbReference>
<evidence type="ECO:0000259" key="13">
    <source>
        <dbReference type="PROSITE" id="PS51144"/>
    </source>
</evidence>
<dbReference type="CDD" id="cd00326">
    <property type="entry name" value="alpha_CA"/>
    <property type="match status" value="1"/>
</dbReference>
<organism evidence="14">
    <name type="scientific">Arion vulgaris</name>
    <dbReference type="NCBI Taxonomy" id="1028688"/>
    <lineage>
        <taxon>Eukaryota</taxon>
        <taxon>Metazoa</taxon>
        <taxon>Spiralia</taxon>
        <taxon>Lophotrochozoa</taxon>
        <taxon>Mollusca</taxon>
        <taxon>Gastropoda</taxon>
        <taxon>Heterobranchia</taxon>
        <taxon>Euthyneura</taxon>
        <taxon>Panpulmonata</taxon>
        <taxon>Eupulmonata</taxon>
        <taxon>Stylommatophora</taxon>
        <taxon>Helicina</taxon>
        <taxon>Arionoidea</taxon>
        <taxon>Arionidae</taxon>
        <taxon>Arion</taxon>
    </lineage>
</organism>
<keyword evidence="7" id="KW-0677">Repeat</keyword>
<evidence type="ECO:0000256" key="6">
    <source>
        <dbReference type="ARBA" id="ARBA00022723"/>
    </source>
</evidence>
<dbReference type="AlphaFoldDB" id="A0A0B7B2C3"/>
<dbReference type="PANTHER" id="PTHR18952:SF141">
    <property type="entry name" value="CARBONIC ANHYDRASE"/>
    <property type="match status" value="1"/>
</dbReference>
<dbReference type="EMBL" id="HACG01040599">
    <property type="protein sequence ID" value="CEK87464.1"/>
    <property type="molecule type" value="Transcribed_RNA"/>
</dbReference>
<dbReference type="GO" id="GO:0008270">
    <property type="term" value="F:zinc ion binding"/>
    <property type="evidence" value="ECO:0007669"/>
    <property type="project" value="UniProtKB-UniRule"/>
</dbReference>
<comment type="function">
    <text evidence="12">Reversible hydration of carbon dioxide.</text>
</comment>
<dbReference type="Pfam" id="PF00194">
    <property type="entry name" value="Carb_anhydrase"/>
    <property type="match status" value="1"/>
</dbReference>
<name>A0A0B7B2C3_9EUPU</name>
<dbReference type="InterPro" id="IPR036398">
    <property type="entry name" value="CA_dom_sf"/>
</dbReference>
<protein>
    <recommendedName>
        <fullName evidence="4 12">Carbonic anhydrase</fullName>
        <ecNumber evidence="4 12">4.2.1.1</ecNumber>
    </recommendedName>
</protein>
<keyword evidence="9" id="KW-0106">Calcium</keyword>
<dbReference type="PROSITE" id="PS00162">
    <property type="entry name" value="ALPHA_CA_1"/>
    <property type="match status" value="1"/>
</dbReference>
<proteinExistence type="inferred from homology"/>
<dbReference type="EC" id="4.2.1.1" evidence="4 12"/>
<evidence type="ECO:0000256" key="3">
    <source>
        <dbReference type="ARBA" id="ARBA00010718"/>
    </source>
</evidence>
<evidence type="ECO:0000256" key="9">
    <source>
        <dbReference type="ARBA" id="ARBA00022837"/>
    </source>
</evidence>
<dbReference type="InterPro" id="IPR023561">
    <property type="entry name" value="Carbonic_anhydrase_a-class"/>
</dbReference>
<evidence type="ECO:0000256" key="2">
    <source>
        <dbReference type="ARBA" id="ARBA00004498"/>
    </source>
</evidence>
<evidence type="ECO:0000256" key="11">
    <source>
        <dbReference type="ARBA" id="ARBA00048348"/>
    </source>
</evidence>
<evidence type="ECO:0000313" key="14">
    <source>
        <dbReference type="EMBL" id="CEK87464.1"/>
    </source>
</evidence>
<dbReference type="Gene3D" id="3.10.200.10">
    <property type="entry name" value="Alpha carbonic anhydrase"/>
    <property type="match status" value="1"/>
</dbReference>
<comment type="subcellular location">
    <subcellularLocation>
        <location evidence="2">Secreted</location>
        <location evidence="2">Extracellular space</location>
        <location evidence="2">Extracellular matrix</location>
    </subcellularLocation>
</comment>
<comment type="cofactor">
    <cofactor evidence="1 12">
        <name>Zn(2+)</name>
        <dbReference type="ChEBI" id="CHEBI:29105"/>
    </cofactor>
</comment>
<dbReference type="SUPFAM" id="SSF51069">
    <property type="entry name" value="Carbonic anhydrase"/>
    <property type="match status" value="1"/>
</dbReference>
<dbReference type="PROSITE" id="PS51144">
    <property type="entry name" value="ALPHA_CA_2"/>
    <property type="match status" value="1"/>
</dbReference>
<keyword evidence="5" id="KW-0964">Secreted</keyword>
<comment type="catalytic activity">
    <reaction evidence="11 12">
        <text>hydrogencarbonate + H(+) = CO2 + H2O</text>
        <dbReference type="Rhea" id="RHEA:10748"/>
        <dbReference type="ChEBI" id="CHEBI:15377"/>
        <dbReference type="ChEBI" id="CHEBI:15378"/>
        <dbReference type="ChEBI" id="CHEBI:16526"/>
        <dbReference type="ChEBI" id="CHEBI:17544"/>
        <dbReference type="EC" id="4.2.1.1"/>
    </reaction>
</comment>
<dbReference type="PANTHER" id="PTHR18952">
    <property type="entry name" value="CARBONIC ANHYDRASE"/>
    <property type="match status" value="1"/>
</dbReference>
<keyword evidence="10 12" id="KW-0456">Lyase</keyword>
<evidence type="ECO:0000256" key="1">
    <source>
        <dbReference type="ARBA" id="ARBA00001947"/>
    </source>
</evidence>
<feature type="domain" description="Alpha-carbonic anhydrase" evidence="13">
    <location>
        <begin position="1"/>
        <end position="259"/>
    </location>
</feature>
<accession>A0A0B7B2C3</accession>
<comment type="similarity">
    <text evidence="3 12">Belongs to the alpha-carbonic anhydrase family.</text>
</comment>
<evidence type="ECO:0000256" key="5">
    <source>
        <dbReference type="ARBA" id="ARBA00022530"/>
    </source>
</evidence>
<dbReference type="SMART" id="SM01057">
    <property type="entry name" value="Carb_anhydrase"/>
    <property type="match status" value="1"/>
</dbReference>
<evidence type="ECO:0000256" key="8">
    <source>
        <dbReference type="ARBA" id="ARBA00022833"/>
    </source>
</evidence>
<evidence type="ECO:0000256" key="4">
    <source>
        <dbReference type="ARBA" id="ARBA00012925"/>
    </source>
</evidence>
<keyword evidence="8 12" id="KW-0862">Zinc</keyword>